<proteinExistence type="predicted"/>
<accession>A0A0B2PC26</accession>
<dbReference type="EMBL" id="KN667426">
    <property type="protein sequence ID" value="KHN06850.1"/>
    <property type="molecule type" value="Genomic_DNA"/>
</dbReference>
<gene>
    <name evidence="1" type="ORF">glysoja_033091</name>
</gene>
<evidence type="ECO:0000313" key="1">
    <source>
        <dbReference type="EMBL" id="KHN06850.1"/>
    </source>
</evidence>
<organism evidence="1">
    <name type="scientific">Glycine soja</name>
    <name type="common">Wild soybean</name>
    <dbReference type="NCBI Taxonomy" id="3848"/>
    <lineage>
        <taxon>Eukaryota</taxon>
        <taxon>Viridiplantae</taxon>
        <taxon>Streptophyta</taxon>
        <taxon>Embryophyta</taxon>
        <taxon>Tracheophyta</taxon>
        <taxon>Spermatophyta</taxon>
        <taxon>Magnoliopsida</taxon>
        <taxon>eudicotyledons</taxon>
        <taxon>Gunneridae</taxon>
        <taxon>Pentapetalae</taxon>
        <taxon>rosids</taxon>
        <taxon>fabids</taxon>
        <taxon>Fabales</taxon>
        <taxon>Fabaceae</taxon>
        <taxon>Papilionoideae</taxon>
        <taxon>50 kb inversion clade</taxon>
        <taxon>NPAAA clade</taxon>
        <taxon>indigoferoid/millettioid clade</taxon>
        <taxon>Phaseoleae</taxon>
        <taxon>Glycine</taxon>
        <taxon>Glycine subgen. Soja</taxon>
    </lineage>
</organism>
<dbReference type="AlphaFoldDB" id="A0A0B2PC26"/>
<evidence type="ECO:0008006" key="2">
    <source>
        <dbReference type="Google" id="ProtNLM"/>
    </source>
</evidence>
<reference evidence="1" key="1">
    <citation type="submission" date="2014-07" db="EMBL/GenBank/DDBJ databases">
        <title>Identification of a novel salt tolerance gene in wild soybean by whole-genome sequencing.</title>
        <authorList>
            <person name="Lam H.-M."/>
            <person name="Qi X."/>
            <person name="Li M.-W."/>
            <person name="Liu X."/>
            <person name="Xie M."/>
            <person name="Ni M."/>
            <person name="Xu X."/>
        </authorList>
    </citation>
    <scope>NUCLEOTIDE SEQUENCE [LARGE SCALE GENOMIC DNA]</scope>
    <source>
        <tissue evidence="1">Root</tissue>
    </source>
</reference>
<sequence length="94" mass="10445">MDACEAVHMIDVIKSVPSSLRPLAADIRRVLWANGWQSSIVHINREANSAANWAAKFGHQRNWSSFLVDEIPFVLKALVANDVRRAAASPLRLP</sequence>
<dbReference type="Proteomes" id="UP000053555">
    <property type="component" value="Unassembled WGS sequence"/>
</dbReference>
<protein>
    <recommendedName>
        <fullName evidence="2">RNase H type-1 domain-containing protein</fullName>
    </recommendedName>
</protein>
<name>A0A0B2PC26_GLYSO</name>